<comment type="caution">
    <text evidence="1">The sequence shown here is derived from an EMBL/GenBank/DDBJ whole genome shotgun (WGS) entry which is preliminary data.</text>
</comment>
<gene>
    <name evidence="1" type="ORF">KOR42_05600</name>
</gene>
<proteinExistence type="predicted"/>
<reference evidence="1 2" key="1">
    <citation type="submission" date="2019-02" db="EMBL/GenBank/DDBJ databases">
        <title>Deep-cultivation of Planctomycetes and their phenomic and genomic characterization uncovers novel biology.</title>
        <authorList>
            <person name="Wiegand S."/>
            <person name="Jogler M."/>
            <person name="Boedeker C."/>
            <person name="Pinto D."/>
            <person name="Vollmers J."/>
            <person name="Rivas-Marin E."/>
            <person name="Kohn T."/>
            <person name="Peeters S.H."/>
            <person name="Heuer A."/>
            <person name="Rast P."/>
            <person name="Oberbeckmann S."/>
            <person name="Bunk B."/>
            <person name="Jeske O."/>
            <person name="Meyerdierks A."/>
            <person name="Storesund J.E."/>
            <person name="Kallscheuer N."/>
            <person name="Luecker S."/>
            <person name="Lage O.M."/>
            <person name="Pohl T."/>
            <person name="Merkel B.J."/>
            <person name="Hornburger P."/>
            <person name="Mueller R.-W."/>
            <person name="Bruemmer F."/>
            <person name="Labrenz M."/>
            <person name="Spormann A.M."/>
            <person name="Op Den Camp H."/>
            <person name="Overmann J."/>
            <person name="Amann R."/>
            <person name="Jetten M.S.M."/>
            <person name="Mascher T."/>
            <person name="Medema M.H."/>
            <person name="Devos D.P."/>
            <person name="Kaster A.-K."/>
            <person name="Ovreas L."/>
            <person name="Rohde M."/>
            <person name="Galperin M.Y."/>
            <person name="Jogler C."/>
        </authorList>
    </citation>
    <scope>NUCLEOTIDE SEQUENCE [LARGE SCALE GENOMIC DNA]</scope>
    <source>
        <strain evidence="1 2">KOR42</strain>
    </source>
</reference>
<sequence length="110" mass="12962">MSTNNTDCDYELTRTEQLFEQYDNEPDMRGRIMILEAINDIDGEMVVTLPFNWIKSTHDRLTIDEKRDQIIHDLYHEGIPIDGILETFSISRGSMHCAIQRHTNRCFNEK</sequence>
<dbReference type="Proteomes" id="UP000317243">
    <property type="component" value="Unassembled WGS sequence"/>
</dbReference>
<accession>A0A5C5X5A9</accession>
<evidence type="ECO:0008006" key="3">
    <source>
        <dbReference type="Google" id="ProtNLM"/>
    </source>
</evidence>
<name>A0A5C5X5A9_9PLAN</name>
<dbReference type="EMBL" id="SIHI01000001">
    <property type="protein sequence ID" value="TWT57202.1"/>
    <property type="molecule type" value="Genomic_DNA"/>
</dbReference>
<organism evidence="1 2">
    <name type="scientific">Thalassoglobus neptunius</name>
    <dbReference type="NCBI Taxonomy" id="1938619"/>
    <lineage>
        <taxon>Bacteria</taxon>
        <taxon>Pseudomonadati</taxon>
        <taxon>Planctomycetota</taxon>
        <taxon>Planctomycetia</taxon>
        <taxon>Planctomycetales</taxon>
        <taxon>Planctomycetaceae</taxon>
        <taxon>Thalassoglobus</taxon>
    </lineage>
</organism>
<evidence type="ECO:0000313" key="2">
    <source>
        <dbReference type="Proteomes" id="UP000317243"/>
    </source>
</evidence>
<keyword evidence="2" id="KW-1185">Reference proteome</keyword>
<dbReference type="RefSeq" id="WP_146507067.1">
    <property type="nucleotide sequence ID" value="NZ_SIHI01000001.1"/>
</dbReference>
<evidence type="ECO:0000313" key="1">
    <source>
        <dbReference type="EMBL" id="TWT57202.1"/>
    </source>
</evidence>
<dbReference type="AlphaFoldDB" id="A0A5C5X5A9"/>
<protein>
    <recommendedName>
        <fullName evidence="3">Mor transcription activator family protein</fullName>
    </recommendedName>
</protein>